<gene>
    <name evidence="2" type="ORF">GLOTRDRAFT_132394</name>
</gene>
<name>S7RDH9_GLOTA</name>
<dbReference type="EMBL" id="KB469308">
    <property type="protein sequence ID" value="EPQ52275.1"/>
    <property type="molecule type" value="Genomic_DNA"/>
</dbReference>
<dbReference type="KEGG" id="gtr:GLOTRDRAFT_132394"/>
<keyword evidence="1" id="KW-0812">Transmembrane</keyword>
<evidence type="ECO:0000313" key="2">
    <source>
        <dbReference type="EMBL" id="EPQ52275.1"/>
    </source>
</evidence>
<dbReference type="eggNOG" id="ENOG502R469">
    <property type="taxonomic scope" value="Eukaryota"/>
</dbReference>
<dbReference type="OMA" id="WAPADSE"/>
<dbReference type="AlphaFoldDB" id="S7RDH9"/>
<dbReference type="Proteomes" id="UP000030669">
    <property type="component" value="Unassembled WGS sequence"/>
</dbReference>
<sequence>MTRPPSPSPPSAHPPPRTLLTYNDTGPSNSAQYLYGFTITFIALFVAFAMCAYSSRRGRWRRDMRVMHWTDPVPLPSADEGAGGTEQERECERPVYAEVWIRGRDGTWGWADVKPLSATLRTPSPPPLDPVAARVRRLNPYLRPPSEDPDRPRAAQVSLLLSMPCPREGHMKGIGDVVLGVARVGLPGG</sequence>
<evidence type="ECO:0000256" key="1">
    <source>
        <dbReference type="SAM" id="Phobius"/>
    </source>
</evidence>
<reference evidence="2 3" key="1">
    <citation type="journal article" date="2012" name="Science">
        <title>The Paleozoic origin of enzymatic lignin decomposition reconstructed from 31 fungal genomes.</title>
        <authorList>
            <person name="Floudas D."/>
            <person name="Binder M."/>
            <person name="Riley R."/>
            <person name="Barry K."/>
            <person name="Blanchette R.A."/>
            <person name="Henrissat B."/>
            <person name="Martinez A.T."/>
            <person name="Otillar R."/>
            <person name="Spatafora J.W."/>
            <person name="Yadav J.S."/>
            <person name="Aerts A."/>
            <person name="Benoit I."/>
            <person name="Boyd A."/>
            <person name="Carlson A."/>
            <person name="Copeland A."/>
            <person name="Coutinho P.M."/>
            <person name="de Vries R.P."/>
            <person name="Ferreira P."/>
            <person name="Findley K."/>
            <person name="Foster B."/>
            <person name="Gaskell J."/>
            <person name="Glotzer D."/>
            <person name="Gorecki P."/>
            <person name="Heitman J."/>
            <person name="Hesse C."/>
            <person name="Hori C."/>
            <person name="Igarashi K."/>
            <person name="Jurgens J.A."/>
            <person name="Kallen N."/>
            <person name="Kersten P."/>
            <person name="Kohler A."/>
            <person name="Kuees U."/>
            <person name="Kumar T.K.A."/>
            <person name="Kuo A."/>
            <person name="LaButti K."/>
            <person name="Larrondo L.F."/>
            <person name="Lindquist E."/>
            <person name="Ling A."/>
            <person name="Lombard V."/>
            <person name="Lucas S."/>
            <person name="Lundell T."/>
            <person name="Martin R."/>
            <person name="McLaughlin D.J."/>
            <person name="Morgenstern I."/>
            <person name="Morin E."/>
            <person name="Murat C."/>
            <person name="Nagy L.G."/>
            <person name="Nolan M."/>
            <person name="Ohm R.A."/>
            <person name="Patyshakuliyeva A."/>
            <person name="Rokas A."/>
            <person name="Ruiz-Duenas F.J."/>
            <person name="Sabat G."/>
            <person name="Salamov A."/>
            <person name="Samejima M."/>
            <person name="Schmutz J."/>
            <person name="Slot J.C."/>
            <person name="St John F."/>
            <person name="Stenlid J."/>
            <person name="Sun H."/>
            <person name="Sun S."/>
            <person name="Syed K."/>
            <person name="Tsang A."/>
            <person name="Wiebenga A."/>
            <person name="Young D."/>
            <person name="Pisabarro A."/>
            <person name="Eastwood D.C."/>
            <person name="Martin F."/>
            <person name="Cullen D."/>
            <person name="Grigoriev I.V."/>
            <person name="Hibbett D.S."/>
        </authorList>
    </citation>
    <scope>NUCLEOTIDE SEQUENCE [LARGE SCALE GENOMIC DNA]</scope>
    <source>
        <strain evidence="2 3">ATCC 11539</strain>
    </source>
</reference>
<dbReference type="OrthoDB" id="2796963at2759"/>
<organism evidence="2 3">
    <name type="scientific">Gloeophyllum trabeum (strain ATCC 11539 / FP-39264 / Madison 617)</name>
    <name type="common">Brown rot fungus</name>
    <dbReference type="NCBI Taxonomy" id="670483"/>
    <lineage>
        <taxon>Eukaryota</taxon>
        <taxon>Fungi</taxon>
        <taxon>Dikarya</taxon>
        <taxon>Basidiomycota</taxon>
        <taxon>Agaricomycotina</taxon>
        <taxon>Agaricomycetes</taxon>
        <taxon>Gloeophyllales</taxon>
        <taxon>Gloeophyllaceae</taxon>
        <taxon>Gloeophyllum</taxon>
    </lineage>
</organism>
<keyword evidence="1" id="KW-0472">Membrane</keyword>
<keyword evidence="3" id="KW-1185">Reference proteome</keyword>
<accession>S7RDH9</accession>
<evidence type="ECO:0000313" key="3">
    <source>
        <dbReference type="Proteomes" id="UP000030669"/>
    </source>
</evidence>
<dbReference type="RefSeq" id="XP_007869442.1">
    <property type="nucleotide sequence ID" value="XM_007871251.1"/>
</dbReference>
<feature type="transmembrane region" description="Helical" evidence="1">
    <location>
        <begin position="33"/>
        <end position="55"/>
    </location>
</feature>
<proteinExistence type="predicted"/>
<keyword evidence="1" id="KW-1133">Transmembrane helix</keyword>
<dbReference type="HOGENOM" id="CLU_1434577_0_0_1"/>
<dbReference type="GeneID" id="19302482"/>
<protein>
    <submittedName>
        <fullName evidence="2">Uncharacterized protein</fullName>
    </submittedName>
</protein>